<dbReference type="AlphaFoldDB" id="A0A5C1ACK0"/>
<sequence>MCCWEPTVESPTAWHLPSGRYRLSQDFHRVAGAKMAGLTELKFKVYDGTEDECAIDAAASNQGHGLKRSNADKRRCVEMLLKLLPEHAASVIAEKAGVSGEMVAEVRKAVLSDSDNTAPATVIGKDGRRYKARKPKKNGRSQEDKKCVSAARIDQHIARIVCPMQVGRERAHDHRGDAGVVEHIVLHDHMRMRVALLRPRDIGSDPENVTAVDLLRWFFRLRRHEYAHLIVDPETETAR</sequence>
<accession>A0A5C1ACK0</accession>
<evidence type="ECO:0000313" key="1">
    <source>
        <dbReference type="EMBL" id="QEL15492.1"/>
    </source>
</evidence>
<reference evidence="2" key="1">
    <citation type="submission" date="2019-08" db="EMBL/GenBank/DDBJ databases">
        <title>Limnoglobus roseus gen. nov., sp. nov., a novel freshwater planctomycete with a giant genome from the family Gemmataceae.</title>
        <authorList>
            <person name="Kulichevskaya I.S."/>
            <person name="Naumoff D.G."/>
            <person name="Miroshnikov K."/>
            <person name="Ivanova A."/>
            <person name="Philippov D.A."/>
            <person name="Hakobyan A."/>
            <person name="Rijpstra I.C."/>
            <person name="Sinninghe Damste J.S."/>
            <person name="Liesack W."/>
            <person name="Dedysh S.N."/>
        </authorList>
    </citation>
    <scope>NUCLEOTIDE SEQUENCE [LARGE SCALE GENOMIC DNA]</scope>
    <source>
        <strain evidence="2">PX52</strain>
    </source>
</reference>
<gene>
    <name evidence="1" type="ORF">PX52LOC_02415</name>
</gene>
<organism evidence="1 2">
    <name type="scientific">Limnoglobus roseus</name>
    <dbReference type="NCBI Taxonomy" id="2598579"/>
    <lineage>
        <taxon>Bacteria</taxon>
        <taxon>Pseudomonadati</taxon>
        <taxon>Planctomycetota</taxon>
        <taxon>Planctomycetia</taxon>
        <taxon>Gemmatales</taxon>
        <taxon>Gemmataceae</taxon>
        <taxon>Limnoglobus</taxon>
    </lineage>
</organism>
<dbReference type="EMBL" id="CP042425">
    <property type="protein sequence ID" value="QEL15492.1"/>
    <property type="molecule type" value="Genomic_DNA"/>
</dbReference>
<dbReference type="Proteomes" id="UP000324974">
    <property type="component" value="Chromosome"/>
</dbReference>
<proteinExistence type="predicted"/>
<dbReference type="KEGG" id="lrs:PX52LOC_02415"/>
<keyword evidence="2" id="KW-1185">Reference proteome</keyword>
<name>A0A5C1ACK0_9BACT</name>
<protein>
    <submittedName>
        <fullName evidence="1">Uncharacterized protein</fullName>
    </submittedName>
</protein>
<evidence type="ECO:0000313" key="2">
    <source>
        <dbReference type="Proteomes" id="UP000324974"/>
    </source>
</evidence>